<organism evidence="1 2">
    <name type="scientific">Pipistrellus kuhlii</name>
    <name type="common">Kuhl's pipistrelle</name>
    <dbReference type="NCBI Taxonomy" id="59472"/>
    <lineage>
        <taxon>Eukaryota</taxon>
        <taxon>Metazoa</taxon>
        <taxon>Chordata</taxon>
        <taxon>Craniata</taxon>
        <taxon>Vertebrata</taxon>
        <taxon>Euteleostomi</taxon>
        <taxon>Mammalia</taxon>
        <taxon>Eutheria</taxon>
        <taxon>Laurasiatheria</taxon>
        <taxon>Chiroptera</taxon>
        <taxon>Yangochiroptera</taxon>
        <taxon>Vespertilionidae</taxon>
        <taxon>Pipistrellus</taxon>
    </lineage>
</organism>
<keyword evidence="2" id="KW-1185">Reference proteome</keyword>
<comment type="caution">
    <text evidence="1">The sequence shown here is derived from an EMBL/GenBank/DDBJ whole genome shotgun (WGS) entry which is preliminary data.</text>
</comment>
<dbReference type="Proteomes" id="UP000558488">
    <property type="component" value="Unassembled WGS sequence"/>
</dbReference>
<dbReference type="AlphaFoldDB" id="A0A7J7SVQ8"/>
<evidence type="ECO:0000313" key="1">
    <source>
        <dbReference type="EMBL" id="KAF6292313.1"/>
    </source>
</evidence>
<evidence type="ECO:0000313" key="2">
    <source>
        <dbReference type="Proteomes" id="UP000558488"/>
    </source>
</evidence>
<proteinExistence type="predicted"/>
<gene>
    <name evidence="1" type="ORF">mPipKuh1_009753</name>
</gene>
<name>A0A7J7SVQ8_PIPKU</name>
<accession>A0A7J7SVQ8</accession>
<reference evidence="1 2" key="1">
    <citation type="journal article" date="2020" name="Nature">
        <title>Six reference-quality genomes reveal evolution of bat adaptations.</title>
        <authorList>
            <person name="Jebb D."/>
            <person name="Huang Z."/>
            <person name="Pippel M."/>
            <person name="Hughes G.M."/>
            <person name="Lavrichenko K."/>
            <person name="Devanna P."/>
            <person name="Winkler S."/>
            <person name="Jermiin L.S."/>
            <person name="Skirmuntt E.C."/>
            <person name="Katzourakis A."/>
            <person name="Burkitt-Gray L."/>
            <person name="Ray D.A."/>
            <person name="Sullivan K.A.M."/>
            <person name="Roscito J.G."/>
            <person name="Kirilenko B.M."/>
            <person name="Davalos L.M."/>
            <person name="Corthals A.P."/>
            <person name="Power M.L."/>
            <person name="Jones G."/>
            <person name="Ransome R.D."/>
            <person name="Dechmann D.K.N."/>
            <person name="Locatelli A.G."/>
            <person name="Puechmaille S.J."/>
            <person name="Fedrigo O."/>
            <person name="Jarvis E.D."/>
            <person name="Hiller M."/>
            <person name="Vernes S.C."/>
            <person name="Myers E.W."/>
            <person name="Teeling E.C."/>
        </authorList>
    </citation>
    <scope>NUCLEOTIDE SEQUENCE [LARGE SCALE GENOMIC DNA]</scope>
    <source>
        <strain evidence="1">MPipKuh1</strain>
        <tissue evidence="1">Flight muscle</tissue>
    </source>
</reference>
<protein>
    <submittedName>
        <fullName evidence="1">Uncharacterized protein</fullName>
    </submittedName>
</protein>
<sequence length="137" mass="16011">MEIVLAFKPVPIHIGSKYLDIAKKVQFVMCFVFFLEQPTLFASWMIPLSAFELMQFSPKIRFLVYAISEQLVLFALCNKVRNQLCENTVDLSVYLYIKNVSLSFQRWKDFKIERSVFCINSCVSELHTKMWPLPSQG</sequence>
<dbReference type="EMBL" id="JACAGB010000036">
    <property type="protein sequence ID" value="KAF6292313.1"/>
    <property type="molecule type" value="Genomic_DNA"/>
</dbReference>